<feature type="domain" description="AAA+ ATPase" evidence="2">
    <location>
        <begin position="32"/>
        <end position="239"/>
    </location>
</feature>
<reference evidence="3 4" key="1">
    <citation type="submission" date="2021-03" db="EMBL/GenBank/DDBJ databases">
        <title>Assistant Professor.</title>
        <authorList>
            <person name="Huq M.A."/>
        </authorList>
    </citation>
    <scope>NUCLEOTIDE SEQUENCE [LARGE SCALE GENOMIC DNA]</scope>
    <source>
        <strain evidence="3 4">MAH-29</strain>
    </source>
</reference>
<evidence type="ECO:0000256" key="1">
    <source>
        <dbReference type="SAM" id="Coils"/>
    </source>
</evidence>
<dbReference type="RefSeq" id="WP_209145021.1">
    <property type="nucleotide sequence ID" value="NZ_JAGHKO010000024.1"/>
</dbReference>
<keyword evidence="4" id="KW-1185">Reference proteome</keyword>
<gene>
    <name evidence="3" type="ORF">J7I42_34475</name>
</gene>
<keyword evidence="1" id="KW-0175">Coiled coil</keyword>
<dbReference type="Gene3D" id="3.40.50.300">
    <property type="entry name" value="P-loop containing nucleotide triphosphate hydrolases"/>
    <property type="match status" value="1"/>
</dbReference>
<dbReference type="Proteomes" id="UP000677244">
    <property type="component" value="Unassembled WGS sequence"/>
</dbReference>
<dbReference type="InterPro" id="IPR003959">
    <property type="entry name" value="ATPase_AAA_core"/>
</dbReference>
<evidence type="ECO:0000259" key="2">
    <source>
        <dbReference type="SMART" id="SM00382"/>
    </source>
</evidence>
<dbReference type="Pfam" id="PF00004">
    <property type="entry name" value="AAA"/>
    <property type="match status" value="1"/>
</dbReference>
<dbReference type="SMART" id="SM00382">
    <property type="entry name" value="AAA"/>
    <property type="match status" value="1"/>
</dbReference>
<evidence type="ECO:0000313" key="3">
    <source>
        <dbReference type="EMBL" id="MBO9205447.1"/>
    </source>
</evidence>
<dbReference type="SUPFAM" id="SSF52540">
    <property type="entry name" value="P-loop containing nucleoside triphosphate hydrolases"/>
    <property type="match status" value="1"/>
</dbReference>
<dbReference type="InterPro" id="IPR003593">
    <property type="entry name" value="AAA+_ATPase"/>
</dbReference>
<accession>A0ABS3Z5K6</accession>
<organism evidence="3 4">
    <name type="scientific">Niastella soli</name>
    <dbReference type="NCBI Taxonomy" id="2821487"/>
    <lineage>
        <taxon>Bacteria</taxon>
        <taxon>Pseudomonadati</taxon>
        <taxon>Bacteroidota</taxon>
        <taxon>Chitinophagia</taxon>
        <taxon>Chitinophagales</taxon>
        <taxon>Chitinophagaceae</taxon>
        <taxon>Niastella</taxon>
    </lineage>
</organism>
<proteinExistence type="predicted"/>
<feature type="coiled-coil region" evidence="1">
    <location>
        <begin position="178"/>
        <end position="205"/>
    </location>
</feature>
<dbReference type="InterPro" id="IPR027417">
    <property type="entry name" value="P-loop_NTPase"/>
</dbReference>
<evidence type="ECO:0000313" key="4">
    <source>
        <dbReference type="Proteomes" id="UP000677244"/>
    </source>
</evidence>
<name>A0ABS3Z5K6_9BACT</name>
<protein>
    <submittedName>
        <fullName evidence="3">AAA family ATPase</fullName>
    </submittedName>
</protein>
<comment type="caution">
    <text evidence="3">The sequence shown here is derived from an EMBL/GenBank/DDBJ whole genome shotgun (WGS) entry which is preliminary data.</text>
</comment>
<dbReference type="EMBL" id="JAGHKO010000024">
    <property type="protein sequence ID" value="MBO9205447.1"/>
    <property type="molecule type" value="Genomic_DNA"/>
</dbReference>
<sequence length="337" mass="37982">MIQLHDFTLNNAWKDYIPAKGMVDAIEMAIALNKPLLVTGEPGTGKTKLADWVAGQLAFQTRKDPAPFCPTPFSFYTKSTSVAADLFYNYDAVSHFGKVQRQNISEKFSEAEQDKITREHIELKAMGLAIAQTHGLQLETLQNIRNYKGKDNNGAMENVPMSSVVLVDEVDKAPREFANDLLNEIEKYRFEIKEINKVIERAENGCRIVTILTSNDEKTLPNAFLRRCVFYHIDFPDPDRLLEIVKLKLGINAADTAYDAALMGAIARFEEVRNKVLNKKPTTSELLDWVNILYHDRTEDGKNKLVGADGKLYEKALDSKYYGVLAKTNVDLEAVSK</sequence>